<name>A0A382X9U1_9ZZZZ</name>
<reference evidence="1" key="1">
    <citation type="submission" date="2018-05" db="EMBL/GenBank/DDBJ databases">
        <authorList>
            <person name="Lanie J.A."/>
            <person name="Ng W.-L."/>
            <person name="Kazmierczak K.M."/>
            <person name="Andrzejewski T.M."/>
            <person name="Davidsen T.M."/>
            <person name="Wayne K.J."/>
            <person name="Tettelin H."/>
            <person name="Glass J.I."/>
            <person name="Rusch D."/>
            <person name="Podicherti R."/>
            <person name="Tsui H.-C.T."/>
            <person name="Winkler M.E."/>
        </authorList>
    </citation>
    <scope>NUCLEOTIDE SEQUENCE</scope>
</reference>
<evidence type="ECO:0000313" key="1">
    <source>
        <dbReference type="EMBL" id="SVD67832.1"/>
    </source>
</evidence>
<dbReference type="AlphaFoldDB" id="A0A382X9U1"/>
<gene>
    <name evidence="1" type="ORF">METZ01_LOCUS420686</name>
</gene>
<accession>A0A382X9U1</accession>
<dbReference type="EMBL" id="UINC01166077">
    <property type="protein sequence ID" value="SVD67832.1"/>
    <property type="molecule type" value="Genomic_DNA"/>
</dbReference>
<protein>
    <submittedName>
        <fullName evidence="1">Uncharacterized protein</fullName>
    </submittedName>
</protein>
<organism evidence="1">
    <name type="scientific">marine metagenome</name>
    <dbReference type="NCBI Taxonomy" id="408172"/>
    <lineage>
        <taxon>unclassified sequences</taxon>
        <taxon>metagenomes</taxon>
        <taxon>ecological metagenomes</taxon>
    </lineage>
</organism>
<proteinExistence type="predicted"/>
<sequence>MEDDDSLVDLANNMGIEDLCKLINIFRDRICVFDAKNKIVHELRDTTEYFSACLNGAGIQLSVNDGEVEEVEVEDIPEKDDDGVPL</sequence>